<dbReference type="GO" id="GO:0022857">
    <property type="term" value="F:transmembrane transporter activity"/>
    <property type="evidence" value="ECO:0007669"/>
    <property type="project" value="InterPro"/>
</dbReference>
<dbReference type="GO" id="GO:0016020">
    <property type="term" value="C:membrane"/>
    <property type="evidence" value="ECO:0007669"/>
    <property type="project" value="InterPro"/>
</dbReference>
<keyword evidence="3 5" id="KW-0472">Membrane</keyword>
<evidence type="ECO:0000256" key="2">
    <source>
        <dbReference type="ARBA" id="ARBA00022989"/>
    </source>
</evidence>
<feature type="transmembrane region" description="Helical" evidence="5">
    <location>
        <begin position="219"/>
        <end position="240"/>
    </location>
</feature>
<dbReference type="Proteomes" id="UP000237105">
    <property type="component" value="Unassembled WGS sequence"/>
</dbReference>
<name>A0A2P5BF81_PARAD</name>
<feature type="transmembrane region" description="Helical" evidence="5">
    <location>
        <begin position="49"/>
        <end position="73"/>
    </location>
</feature>
<feature type="transmembrane region" description="Helical" evidence="5">
    <location>
        <begin position="309"/>
        <end position="328"/>
    </location>
</feature>
<dbReference type="STRING" id="3476.A0A2P5BF81"/>
<keyword evidence="2 5" id="KW-1133">Transmembrane helix</keyword>
<gene>
    <name evidence="6" type="ORF">PanWU01x14_243880</name>
</gene>
<evidence type="ECO:0000313" key="6">
    <source>
        <dbReference type="EMBL" id="PON47429.1"/>
    </source>
</evidence>
<accession>A0A2P5BF81</accession>
<reference evidence="7" key="1">
    <citation type="submission" date="2016-06" db="EMBL/GenBank/DDBJ databases">
        <title>Parallel loss of symbiosis genes in relatives of nitrogen-fixing non-legume Parasponia.</title>
        <authorList>
            <person name="Van Velzen R."/>
            <person name="Holmer R."/>
            <person name="Bu F."/>
            <person name="Rutten L."/>
            <person name="Van Zeijl A."/>
            <person name="Liu W."/>
            <person name="Santuari L."/>
            <person name="Cao Q."/>
            <person name="Sharma T."/>
            <person name="Shen D."/>
            <person name="Roswanjaya Y."/>
            <person name="Wardhani T."/>
            <person name="Kalhor M.S."/>
            <person name="Jansen J."/>
            <person name="Van den Hoogen J."/>
            <person name="Gungor B."/>
            <person name="Hartog M."/>
            <person name="Hontelez J."/>
            <person name="Verver J."/>
            <person name="Yang W.-C."/>
            <person name="Schijlen E."/>
            <person name="Repin R."/>
            <person name="Schilthuizen M."/>
            <person name="Schranz E."/>
            <person name="Heidstra R."/>
            <person name="Miyata K."/>
            <person name="Fedorova E."/>
            <person name="Kohlen W."/>
            <person name="Bisseling T."/>
            <person name="Smit S."/>
            <person name="Geurts R."/>
        </authorList>
    </citation>
    <scope>NUCLEOTIDE SEQUENCE [LARGE SCALE GENOMIC DNA]</scope>
    <source>
        <strain evidence="7">cv. WU1-14</strain>
    </source>
</reference>
<feature type="region of interest" description="Disordered" evidence="4">
    <location>
        <begin position="336"/>
        <end position="364"/>
    </location>
</feature>
<dbReference type="OrthoDB" id="1746609at2759"/>
<dbReference type="PANTHER" id="PTHR31218">
    <property type="entry name" value="WAT1-RELATED PROTEIN"/>
    <property type="match status" value="1"/>
</dbReference>
<evidence type="ECO:0000256" key="3">
    <source>
        <dbReference type="ARBA" id="ARBA00023136"/>
    </source>
</evidence>
<evidence type="ECO:0000256" key="4">
    <source>
        <dbReference type="SAM" id="MobiDB-lite"/>
    </source>
</evidence>
<evidence type="ECO:0000256" key="1">
    <source>
        <dbReference type="ARBA" id="ARBA00022692"/>
    </source>
</evidence>
<keyword evidence="7" id="KW-1185">Reference proteome</keyword>
<protein>
    <submittedName>
        <fullName evidence="6">WAT1-related protein</fullName>
    </submittedName>
</protein>
<evidence type="ECO:0000313" key="7">
    <source>
        <dbReference type="Proteomes" id="UP000237105"/>
    </source>
</evidence>
<evidence type="ECO:0000256" key="5">
    <source>
        <dbReference type="SAM" id="Phobius"/>
    </source>
</evidence>
<comment type="caution">
    <text evidence="6">The sequence shown here is derived from an EMBL/GenBank/DDBJ whole genome shotgun (WGS) entry which is preliminary data.</text>
</comment>
<feature type="transmembrane region" description="Helical" evidence="5">
    <location>
        <begin position="21"/>
        <end position="43"/>
    </location>
</feature>
<dbReference type="EMBL" id="JXTB01000294">
    <property type="protein sequence ID" value="PON47429.1"/>
    <property type="molecule type" value="Genomic_DNA"/>
</dbReference>
<dbReference type="AlphaFoldDB" id="A0A2P5BF81"/>
<sequence length="364" mass="39770">MIERRDRGGREMAGLDCRKEVLSFTAMASVEFATVGVNTLYKAASLKGLSYFVFIAYSSAIGALVLLPLPFIFRRRELPSFQLSVLYRIVLLGLIGSPTLASAISNLTPAFTFILAVIFRFFLSSFINGKSGHTKLNNSNQNHWHHTCNIGCTGSSSLQGPYNCFICICISFSTTIHFTSVPSGIITTKLGHRRPCTSFPLPSDLNLTQVMRLYPDEKVVVPLYFLCVTIIAAPVCFLAESDLRSWSLRPDITLVAVVLAGCFGPNFVTFVHTWGLHLKGPLYVSLFKPFSIAIAAAFGFIFLADALSLGRYIITITTILLVGFYAVIWGKAKEKDTKGCGSDSLGASPAGKTPLLQSYRAEDT</sequence>
<proteinExistence type="predicted"/>
<feature type="transmembrane region" description="Helical" evidence="5">
    <location>
        <begin position="252"/>
        <end position="271"/>
    </location>
</feature>
<dbReference type="InterPro" id="IPR030184">
    <property type="entry name" value="WAT1-related"/>
</dbReference>
<organism evidence="6 7">
    <name type="scientific">Parasponia andersonii</name>
    <name type="common">Sponia andersonii</name>
    <dbReference type="NCBI Taxonomy" id="3476"/>
    <lineage>
        <taxon>Eukaryota</taxon>
        <taxon>Viridiplantae</taxon>
        <taxon>Streptophyta</taxon>
        <taxon>Embryophyta</taxon>
        <taxon>Tracheophyta</taxon>
        <taxon>Spermatophyta</taxon>
        <taxon>Magnoliopsida</taxon>
        <taxon>eudicotyledons</taxon>
        <taxon>Gunneridae</taxon>
        <taxon>Pentapetalae</taxon>
        <taxon>rosids</taxon>
        <taxon>fabids</taxon>
        <taxon>Rosales</taxon>
        <taxon>Cannabaceae</taxon>
        <taxon>Parasponia</taxon>
    </lineage>
</organism>
<feature type="transmembrane region" description="Helical" evidence="5">
    <location>
        <begin position="85"/>
        <end position="104"/>
    </location>
</feature>
<keyword evidence="1 5" id="KW-0812">Transmembrane</keyword>
<feature type="transmembrane region" description="Helical" evidence="5">
    <location>
        <begin position="283"/>
        <end position="303"/>
    </location>
</feature>
<feature type="transmembrane region" description="Helical" evidence="5">
    <location>
        <begin position="110"/>
        <end position="127"/>
    </location>
</feature>